<sequence length="50" mass="6047">MTYVIFDFNKLRVLNRYECGIMVLKYLQPWDPMKKYDGKSMSAYTCEDLQ</sequence>
<dbReference type="AlphaFoldDB" id="A0A4D6LLX9"/>
<dbReference type="EMBL" id="CP039348">
    <property type="protein sequence ID" value="QCD89540.1"/>
    <property type="molecule type" value="Genomic_DNA"/>
</dbReference>
<keyword evidence="2" id="KW-1185">Reference proteome</keyword>
<evidence type="ECO:0008006" key="3">
    <source>
        <dbReference type="Google" id="ProtNLM"/>
    </source>
</evidence>
<evidence type="ECO:0000313" key="2">
    <source>
        <dbReference type="Proteomes" id="UP000501690"/>
    </source>
</evidence>
<gene>
    <name evidence="1" type="ORF">DEO72_LG4g486</name>
</gene>
<evidence type="ECO:0000313" key="1">
    <source>
        <dbReference type="EMBL" id="QCD89540.1"/>
    </source>
</evidence>
<organism evidence="1 2">
    <name type="scientific">Vigna unguiculata</name>
    <name type="common">Cowpea</name>
    <dbReference type="NCBI Taxonomy" id="3917"/>
    <lineage>
        <taxon>Eukaryota</taxon>
        <taxon>Viridiplantae</taxon>
        <taxon>Streptophyta</taxon>
        <taxon>Embryophyta</taxon>
        <taxon>Tracheophyta</taxon>
        <taxon>Spermatophyta</taxon>
        <taxon>Magnoliopsida</taxon>
        <taxon>eudicotyledons</taxon>
        <taxon>Gunneridae</taxon>
        <taxon>Pentapetalae</taxon>
        <taxon>rosids</taxon>
        <taxon>fabids</taxon>
        <taxon>Fabales</taxon>
        <taxon>Fabaceae</taxon>
        <taxon>Papilionoideae</taxon>
        <taxon>50 kb inversion clade</taxon>
        <taxon>NPAAA clade</taxon>
        <taxon>indigoferoid/millettioid clade</taxon>
        <taxon>Phaseoleae</taxon>
        <taxon>Vigna</taxon>
    </lineage>
</organism>
<name>A0A4D6LLX9_VIGUN</name>
<reference evidence="1 2" key="1">
    <citation type="submission" date="2019-04" db="EMBL/GenBank/DDBJ databases">
        <title>An improved genome assembly and genetic linkage map for asparagus bean, Vigna unguiculata ssp. sesquipedialis.</title>
        <authorList>
            <person name="Xia Q."/>
            <person name="Zhang R."/>
            <person name="Dong Y."/>
        </authorList>
    </citation>
    <scope>NUCLEOTIDE SEQUENCE [LARGE SCALE GENOMIC DNA]</scope>
    <source>
        <tissue evidence="1">Leaf</tissue>
    </source>
</reference>
<protein>
    <recommendedName>
        <fullName evidence="3">Ulp1 protease family</fullName>
    </recommendedName>
</protein>
<accession>A0A4D6LLX9</accession>
<proteinExistence type="predicted"/>
<dbReference type="Proteomes" id="UP000501690">
    <property type="component" value="Linkage Group LG4"/>
</dbReference>